<keyword evidence="1 7" id="KW-0489">Methyltransferase</keyword>
<dbReference type="GO" id="GO:0032259">
    <property type="term" value="P:methylation"/>
    <property type="evidence" value="ECO:0007669"/>
    <property type="project" value="UniProtKB-KW"/>
</dbReference>
<comment type="catalytic activity">
    <reaction evidence="3">
        <text>a 2'-deoxyadenosine in DNA + S-adenosyl-L-methionine = an N(6)-methyl-2'-deoxyadenosine in DNA + S-adenosyl-L-homocysteine + H(+)</text>
        <dbReference type="Rhea" id="RHEA:15197"/>
        <dbReference type="Rhea" id="RHEA-COMP:12418"/>
        <dbReference type="Rhea" id="RHEA-COMP:12419"/>
        <dbReference type="ChEBI" id="CHEBI:15378"/>
        <dbReference type="ChEBI" id="CHEBI:57856"/>
        <dbReference type="ChEBI" id="CHEBI:59789"/>
        <dbReference type="ChEBI" id="CHEBI:90615"/>
        <dbReference type="ChEBI" id="CHEBI:90616"/>
        <dbReference type="EC" id="2.1.1.72"/>
    </reaction>
</comment>
<comment type="similarity">
    <text evidence="4">Belongs to the N(4)/N(6)-methyltransferase family.</text>
</comment>
<gene>
    <name evidence="7" type="ORF">GGR33_002226</name>
</gene>
<dbReference type="AlphaFoldDB" id="A0A7W6AL21"/>
<dbReference type="SUPFAM" id="SSF53335">
    <property type="entry name" value="S-adenosyl-L-methionine-dependent methyltransferases"/>
    <property type="match status" value="1"/>
</dbReference>
<reference evidence="7 8" key="1">
    <citation type="submission" date="2020-08" db="EMBL/GenBank/DDBJ databases">
        <title>Genomic Encyclopedia of Type Strains, Phase IV (KMG-IV): sequencing the most valuable type-strain genomes for metagenomic binning, comparative biology and taxonomic classification.</title>
        <authorList>
            <person name="Goeker M."/>
        </authorList>
    </citation>
    <scope>NUCLEOTIDE SEQUENCE [LARGE SCALE GENOMIC DNA]</scope>
    <source>
        <strain evidence="7 8">DSM 24105</strain>
    </source>
</reference>
<dbReference type="GO" id="GO:0008170">
    <property type="term" value="F:N-methyltransferase activity"/>
    <property type="evidence" value="ECO:0007669"/>
    <property type="project" value="InterPro"/>
</dbReference>
<protein>
    <recommendedName>
        <fullName evidence="4">Methyltransferase</fullName>
        <ecNumber evidence="4">2.1.1.-</ecNumber>
    </recommendedName>
</protein>
<dbReference type="InterPro" id="IPR002941">
    <property type="entry name" value="DNA_methylase_N4/N6"/>
</dbReference>
<dbReference type="PRINTS" id="PR00508">
    <property type="entry name" value="S21N4MTFRASE"/>
</dbReference>
<comment type="caution">
    <text evidence="7">The sequence shown here is derived from an EMBL/GenBank/DDBJ whole genome shotgun (WGS) entry which is preliminary data.</text>
</comment>
<dbReference type="GO" id="GO:0003677">
    <property type="term" value="F:DNA binding"/>
    <property type="evidence" value="ECO:0007669"/>
    <property type="project" value="InterPro"/>
</dbReference>
<evidence type="ECO:0000256" key="1">
    <source>
        <dbReference type="ARBA" id="ARBA00022603"/>
    </source>
</evidence>
<evidence type="ECO:0000256" key="4">
    <source>
        <dbReference type="RuleBase" id="RU362026"/>
    </source>
</evidence>
<organism evidence="7 8">
    <name type="scientific">Methylobacterium brachythecii</name>
    <dbReference type="NCBI Taxonomy" id="1176177"/>
    <lineage>
        <taxon>Bacteria</taxon>
        <taxon>Pseudomonadati</taxon>
        <taxon>Pseudomonadota</taxon>
        <taxon>Alphaproteobacteria</taxon>
        <taxon>Hyphomicrobiales</taxon>
        <taxon>Methylobacteriaceae</taxon>
        <taxon>Methylobacterium</taxon>
    </lineage>
</organism>
<keyword evidence="2" id="KW-0808">Transferase</keyword>
<proteinExistence type="inferred from homology"/>
<dbReference type="GO" id="GO:0009007">
    <property type="term" value="F:site-specific DNA-methyltransferase (adenine-specific) activity"/>
    <property type="evidence" value="ECO:0007669"/>
    <property type="project" value="UniProtKB-EC"/>
</dbReference>
<evidence type="ECO:0000259" key="6">
    <source>
        <dbReference type="Pfam" id="PF01555"/>
    </source>
</evidence>
<dbReference type="Pfam" id="PF01555">
    <property type="entry name" value="N6_N4_Mtase"/>
    <property type="match status" value="1"/>
</dbReference>
<dbReference type="InterPro" id="IPR029063">
    <property type="entry name" value="SAM-dependent_MTases_sf"/>
</dbReference>
<evidence type="ECO:0000256" key="5">
    <source>
        <dbReference type="SAM" id="MobiDB-lite"/>
    </source>
</evidence>
<evidence type="ECO:0000256" key="3">
    <source>
        <dbReference type="ARBA" id="ARBA00047942"/>
    </source>
</evidence>
<dbReference type="RefSeq" id="WP_183504888.1">
    <property type="nucleotide sequence ID" value="NZ_BSPG01000001.1"/>
</dbReference>
<sequence length="192" mass="20886">MDWRHMGELLAAAEGVYSELKNLCVWNKDNGGMGALYRSKHELVFVHKAGTAAHRNNIELGRHGRNRTNVWDYAGQNTFHRDRASELGSHPTVKPVALVGDALRDVSVRGDIVLDPFSGSGTTLIAAERTRRIGRAIELDPVYVDVALRRFADATGQSPRLAATGQTFSEVASERASLVPANDDQTEAGHAA</sequence>
<dbReference type="Proteomes" id="UP000517759">
    <property type="component" value="Unassembled WGS sequence"/>
</dbReference>
<dbReference type="Gene3D" id="3.40.50.150">
    <property type="entry name" value="Vaccinia Virus protein VP39"/>
    <property type="match status" value="1"/>
</dbReference>
<evidence type="ECO:0000313" key="8">
    <source>
        <dbReference type="Proteomes" id="UP000517759"/>
    </source>
</evidence>
<dbReference type="EC" id="2.1.1.-" evidence="4"/>
<feature type="region of interest" description="Disordered" evidence="5">
    <location>
        <begin position="173"/>
        <end position="192"/>
    </location>
</feature>
<evidence type="ECO:0000256" key="2">
    <source>
        <dbReference type="ARBA" id="ARBA00022679"/>
    </source>
</evidence>
<dbReference type="EMBL" id="JACIDN010000003">
    <property type="protein sequence ID" value="MBB3902731.1"/>
    <property type="molecule type" value="Genomic_DNA"/>
</dbReference>
<name>A0A7W6AL21_9HYPH</name>
<evidence type="ECO:0000313" key="7">
    <source>
        <dbReference type="EMBL" id="MBB3902731.1"/>
    </source>
</evidence>
<dbReference type="InterPro" id="IPR001091">
    <property type="entry name" value="RM_Methyltransferase"/>
</dbReference>
<feature type="domain" description="DNA methylase N-4/N-6" evidence="6">
    <location>
        <begin position="18"/>
        <end position="147"/>
    </location>
</feature>
<accession>A0A7W6AL21</accession>